<reference evidence="2" key="1">
    <citation type="submission" date="2022-06" db="EMBL/GenBank/DDBJ databases">
        <title>Complete genome sequence of Streptomyces nigrescens HEK616.</title>
        <authorList>
            <person name="Asamizu S."/>
            <person name="Onaka H."/>
        </authorList>
    </citation>
    <scope>NUCLEOTIDE SEQUENCE</scope>
    <source>
        <strain evidence="2">HEK616</strain>
    </source>
</reference>
<dbReference type="InterPro" id="IPR007278">
    <property type="entry name" value="DUF397"/>
</dbReference>
<dbReference type="Proteomes" id="UP001059597">
    <property type="component" value="Chromosome"/>
</dbReference>
<keyword evidence="3" id="KW-1185">Reference proteome</keyword>
<dbReference type="RefSeq" id="WP_261951884.1">
    <property type="nucleotide sequence ID" value="NZ_AP026073.1"/>
</dbReference>
<feature type="domain" description="DUF397" evidence="1">
    <location>
        <begin position="7"/>
        <end position="26"/>
    </location>
</feature>
<proteinExistence type="predicted"/>
<dbReference type="Pfam" id="PF04149">
    <property type="entry name" value="DUF397"/>
    <property type="match status" value="2"/>
</dbReference>
<organism evidence="2 3">
    <name type="scientific">Streptomyces nigrescens</name>
    <dbReference type="NCBI Taxonomy" id="1920"/>
    <lineage>
        <taxon>Bacteria</taxon>
        <taxon>Bacillati</taxon>
        <taxon>Actinomycetota</taxon>
        <taxon>Actinomycetes</taxon>
        <taxon>Kitasatosporales</taxon>
        <taxon>Streptomycetaceae</taxon>
        <taxon>Streptomyces</taxon>
    </lineage>
</organism>
<name>A0ABM7ZN03_STRNI</name>
<dbReference type="EMBL" id="AP026073">
    <property type="protein sequence ID" value="BDM67776.1"/>
    <property type="molecule type" value="Genomic_DNA"/>
</dbReference>
<sequence>MSSTPELAWFKSSYSSGDGDDCVEIALSWHKSSYSGDSSGDCIEIAACPTTVHIRDSKDKDGPQLSVPALAWAAFVSYAAQEA</sequence>
<protein>
    <submittedName>
        <fullName evidence="2">Toxin</fullName>
    </submittedName>
</protein>
<evidence type="ECO:0000313" key="3">
    <source>
        <dbReference type="Proteomes" id="UP001059597"/>
    </source>
</evidence>
<evidence type="ECO:0000313" key="2">
    <source>
        <dbReference type="EMBL" id="BDM67776.1"/>
    </source>
</evidence>
<feature type="domain" description="DUF397" evidence="1">
    <location>
        <begin position="28"/>
        <end position="78"/>
    </location>
</feature>
<gene>
    <name evidence="2" type="ORF">HEK616_12630</name>
</gene>
<accession>A0ABM7ZN03</accession>
<evidence type="ECO:0000259" key="1">
    <source>
        <dbReference type="Pfam" id="PF04149"/>
    </source>
</evidence>